<feature type="transmembrane region" description="Helical" evidence="1">
    <location>
        <begin position="131"/>
        <end position="146"/>
    </location>
</feature>
<gene>
    <name evidence="2" type="ORF">Cph01nite_09490</name>
</gene>
<organism evidence="2 3">
    <name type="scientific">Cellulomonas phragmiteti</name>
    <dbReference type="NCBI Taxonomy" id="478780"/>
    <lineage>
        <taxon>Bacteria</taxon>
        <taxon>Bacillati</taxon>
        <taxon>Actinomycetota</taxon>
        <taxon>Actinomycetes</taxon>
        <taxon>Micrococcales</taxon>
        <taxon>Cellulomonadaceae</taxon>
        <taxon>Cellulomonas</taxon>
    </lineage>
</organism>
<dbReference type="RefSeq" id="WP_203671648.1">
    <property type="nucleotide sequence ID" value="NZ_BONP01000004.1"/>
</dbReference>
<keyword evidence="1" id="KW-1133">Transmembrane helix</keyword>
<evidence type="ECO:0000313" key="3">
    <source>
        <dbReference type="Proteomes" id="UP000614741"/>
    </source>
</evidence>
<feature type="transmembrane region" description="Helical" evidence="1">
    <location>
        <begin position="26"/>
        <end position="44"/>
    </location>
</feature>
<keyword evidence="1" id="KW-0472">Membrane</keyword>
<feature type="transmembrane region" description="Helical" evidence="1">
    <location>
        <begin position="191"/>
        <end position="210"/>
    </location>
</feature>
<feature type="transmembrane region" description="Helical" evidence="1">
    <location>
        <begin position="108"/>
        <end position="125"/>
    </location>
</feature>
<evidence type="ECO:0000256" key="1">
    <source>
        <dbReference type="SAM" id="Phobius"/>
    </source>
</evidence>
<feature type="transmembrane region" description="Helical" evidence="1">
    <location>
        <begin position="84"/>
        <end position="101"/>
    </location>
</feature>
<evidence type="ECO:0000313" key="2">
    <source>
        <dbReference type="EMBL" id="GIG39187.1"/>
    </source>
</evidence>
<proteinExistence type="predicted"/>
<accession>A0ABQ4DJL6</accession>
<feature type="transmembrane region" description="Helical" evidence="1">
    <location>
        <begin position="51"/>
        <end position="72"/>
    </location>
</feature>
<sequence>MDEVAGLPQPGPGCEWSPDGPLVEPVSAVTSLVFVVAAVVLVVLRRRAGLPVPWAYAVLVAGVGIGSFVQHGPDPAWSDPAHDLPLAGVLCFLASDAVAALTGRLRRWWWWAVPTGLLLVPVLAWPRIGDLAQVGVAVVAALLLLRRARRAPALRPRVAVAVGMLAVGGIVGSLSRTGGPLCDPESLLQGHALWHVASAAALVVLAPLVTPTTRAPR</sequence>
<dbReference type="Proteomes" id="UP000614741">
    <property type="component" value="Unassembled WGS sequence"/>
</dbReference>
<name>A0ABQ4DJL6_9CELL</name>
<keyword evidence="1" id="KW-0812">Transmembrane</keyword>
<protein>
    <recommendedName>
        <fullName evidence="4">Ceramidase</fullName>
    </recommendedName>
</protein>
<feature type="transmembrane region" description="Helical" evidence="1">
    <location>
        <begin position="158"/>
        <end position="179"/>
    </location>
</feature>
<evidence type="ECO:0008006" key="4">
    <source>
        <dbReference type="Google" id="ProtNLM"/>
    </source>
</evidence>
<keyword evidence="3" id="KW-1185">Reference proteome</keyword>
<reference evidence="2 3" key="1">
    <citation type="submission" date="2021-01" db="EMBL/GenBank/DDBJ databases">
        <title>Whole genome shotgun sequence of Cellulomonas phragmiteti NBRC 110785.</title>
        <authorList>
            <person name="Komaki H."/>
            <person name="Tamura T."/>
        </authorList>
    </citation>
    <scope>NUCLEOTIDE SEQUENCE [LARGE SCALE GENOMIC DNA]</scope>
    <source>
        <strain evidence="2 3">NBRC 110785</strain>
    </source>
</reference>
<dbReference type="EMBL" id="BONP01000004">
    <property type="protein sequence ID" value="GIG39187.1"/>
    <property type="molecule type" value="Genomic_DNA"/>
</dbReference>
<comment type="caution">
    <text evidence="2">The sequence shown here is derived from an EMBL/GenBank/DDBJ whole genome shotgun (WGS) entry which is preliminary data.</text>
</comment>